<reference evidence="1" key="1">
    <citation type="journal article" date="2020" name="Stud. Mycol.">
        <title>101 Dothideomycetes genomes: a test case for predicting lifestyles and emergence of pathogens.</title>
        <authorList>
            <person name="Haridas S."/>
            <person name="Albert R."/>
            <person name="Binder M."/>
            <person name="Bloem J."/>
            <person name="Labutti K."/>
            <person name="Salamov A."/>
            <person name="Andreopoulos B."/>
            <person name="Baker S."/>
            <person name="Barry K."/>
            <person name="Bills G."/>
            <person name="Bluhm B."/>
            <person name="Cannon C."/>
            <person name="Castanera R."/>
            <person name="Culley D."/>
            <person name="Daum C."/>
            <person name="Ezra D."/>
            <person name="Gonzalez J."/>
            <person name="Henrissat B."/>
            <person name="Kuo A."/>
            <person name="Liang C."/>
            <person name="Lipzen A."/>
            <person name="Lutzoni F."/>
            <person name="Magnuson J."/>
            <person name="Mondo S."/>
            <person name="Nolan M."/>
            <person name="Ohm R."/>
            <person name="Pangilinan J."/>
            <person name="Park H.-J."/>
            <person name="Ramirez L."/>
            <person name="Alfaro M."/>
            <person name="Sun H."/>
            <person name="Tritt A."/>
            <person name="Yoshinaga Y."/>
            <person name="Zwiers L.-H."/>
            <person name="Turgeon B."/>
            <person name="Goodwin S."/>
            <person name="Spatafora J."/>
            <person name="Crous P."/>
            <person name="Grigoriev I."/>
        </authorList>
    </citation>
    <scope>NUCLEOTIDE SEQUENCE</scope>
    <source>
        <strain evidence="1">CBS 122367</strain>
    </source>
</reference>
<dbReference type="Proteomes" id="UP000799291">
    <property type="component" value="Unassembled WGS sequence"/>
</dbReference>
<evidence type="ECO:0000313" key="1">
    <source>
        <dbReference type="EMBL" id="KAF2686011.1"/>
    </source>
</evidence>
<evidence type="ECO:0000313" key="2">
    <source>
        <dbReference type="Proteomes" id="UP000799291"/>
    </source>
</evidence>
<dbReference type="AlphaFoldDB" id="A0A6G1J719"/>
<name>A0A6G1J719_9PLEO</name>
<sequence length="104" mass="11134">MWIQSASVQLHSDGIYTLTTPTSDLILPSTGYVASDAVLQGLRHKARPSDRPACKADAHLLAMSHSLSLSGPKTRLVCARKKERAAVCPSAGFARERLASSECL</sequence>
<gene>
    <name evidence="1" type="ORF">K458DRAFT_207700</name>
</gene>
<accession>A0A6G1J719</accession>
<protein>
    <submittedName>
        <fullName evidence="1">Uncharacterized protein</fullName>
    </submittedName>
</protein>
<keyword evidence="2" id="KW-1185">Reference proteome</keyword>
<proteinExistence type="predicted"/>
<organism evidence="1 2">
    <name type="scientific">Lentithecium fluviatile CBS 122367</name>
    <dbReference type="NCBI Taxonomy" id="1168545"/>
    <lineage>
        <taxon>Eukaryota</taxon>
        <taxon>Fungi</taxon>
        <taxon>Dikarya</taxon>
        <taxon>Ascomycota</taxon>
        <taxon>Pezizomycotina</taxon>
        <taxon>Dothideomycetes</taxon>
        <taxon>Pleosporomycetidae</taxon>
        <taxon>Pleosporales</taxon>
        <taxon>Massarineae</taxon>
        <taxon>Lentitheciaceae</taxon>
        <taxon>Lentithecium</taxon>
    </lineage>
</organism>
<dbReference type="EMBL" id="MU005577">
    <property type="protein sequence ID" value="KAF2686011.1"/>
    <property type="molecule type" value="Genomic_DNA"/>
</dbReference>